<evidence type="ECO:0000256" key="2">
    <source>
        <dbReference type="ARBA" id="ARBA00022692"/>
    </source>
</evidence>
<dbReference type="Gene3D" id="1.20.1720.10">
    <property type="entry name" value="Multidrug resistance protein D"/>
    <property type="match status" value="1"/>
</dbReference>
<dbReference type="InterPro" id="IPR011701">
    <property type="entry name" value="MFS"/>
</dbReference>
<dbReference type="Pfam" id="PF07690">
    <property type="entry name" value="MFS_1"/>
    <property type="match status" value="1"/>
</dbReference>
<feature type="transmembrane region" description="Helical" evidence="5">
    <location>
        <begin position="414"/>
        <end position="432"/>
    </location>
</feature>
<dbReference type="RefSeq" id="WP_271884401.1">
    <property type="nucleotide sequence ID" value="NZ_CP067136.1"/>
</dbReference>
<name>A0ABY7SK93_9RHOB</name>
<accession>A0ABY7SK93</accession>
<feature type="transmembrane region" description="Helical" evidence="5">
    <location>
        <begin position="444"/>
        <end position="461"/>
    </location>
</feature>
<evidence type="ECO:0000313" key="7">
    <source>
        <dbReference type="EMBL" id="WCR07415.1"/>
    </source>
</evidence>
<keyword evidence="3 5" id="KW-1133">Transmembrane helix</keyword>
<evidence type="ECO:0000256" key="1">
    <source>
        <dbReference type="ARBA" id="ARBA00004141"/>
    </source>
</evidence>
<feature type="transmembrane region" description="Helical" evidence="5">
    <location>
        <begin position="9"/>
        <end position="29"/>
    </location>
</feature>
<keyword evidence="2 5" id="KW-0812">Transmembrane</keyword>
<evidence type="ECO:0000259" key="6">
    <source>
        <dbReference type="PROSITE" id="PS50850"/>
    </source>
</evidence>
<dbReference type="Gene3D" id="1.20.1250.20">
    <property type="entry name" value="MFS general substrate transporter like domains"/>
    <property type="match status" value="1"/>
</dbReference>
<reference evidence="7 8" key="1">
    <citation type="submission" date="2021-01" db="EMBL/GenBank/DDBJ databases">
        <title>Biogeographic distribution of Paracoccus.</title>
        <authorList>
            <person name="Hollensteiner J."/>
            <person name="Leineberger J."/>
            <person name="Brinkhoff T."/>
            <person name="Daniel R."/>
        </authorList>
    </citation>
    <scope>NUCLEOTIDE SEQUENCE [LARGE SCALE GENOMIC DNA]</scope>
    <source>
        <strain evidence="7 8">KCTC 22803</strain>
    </source>
</reference>
<comment type="subcellular location">
    <subcellularLocation>
        <location evidence="1">Membrane</location>
        <topology evidence="1">Multi-pass membrane protein</topology>
    </subcellularLocation>
</comment>
<feature type="transmembrane region" description="Helical" evidence="5">
    <location>
        <begin position="135"/>
        <end position="158"/>
    </location>
</feature>
<evidence type="ECO:0000256" key="3">
    <source>
        <dbReference type="ARBA" id="ARBA00022989"/>
    </source>
</evidence>
<dbReference type="InterPro" id="IPR020846">
    <property type="entry name" value="MFS_dom"/>
</dbReference>
<evidence type="ECO:0000256" key="4">
    <source>
        <dbReference type="ARBA" id="ARBA00023136"/>
    </source>
</evidence>
<dbReference type="InterPro" id="IPR036259">
    <property type="entry name" value="MFS_trans_sf"/>
</dbReference>
<proteinExistence type="predicted"/>
<feature type="transmembrane region" description="Helical" evidence="5">
    <location>
        <begin position="102"/>
        <end position="123"/>
    </location>
</feature>
<dbReference type="SUPFAM" id="SSF103473">
    <property type="entry name" value="MFS general substrate transporter"/>
    <property type="match status" value="1"/>
</dbReference>
<dbReference type="EMBL" id="CP067136">
    <property type="protein sequence ID" value="WCR07415.1"/>
    <property type="molecule type" value="Genomic_DNA"/>
</dbReference>
<feature type="transmembrane region" description="Helical" evidence="5">
    <location>
        <begin position="227"/>
        <end position="246"/>
    </location>
</feature>
<feature type="transmembrane region" description="Helical" evidence="5">
    <location>
        <begin position="77"/>
        <end position="96"/>
    </location>
</feature>
<protein>
    <submittedName>
        <fullName evidence="7">MFS transporter</fullName>
    </submittedName>
</protein>
<keyword evidence="4 5" id="KW-0472">Membrane</keyword>
<feature type="transmembrane region" description="Helical" evidence="5">
    <location>
        <begin position="170"/>
        <end position="190"/>
    </location>
</feature>
<dbReference type="CDD" id="cd17321">
    <property type="entry name" value="MFS_MMR_MDR_like"/>
    <property type="match status" value="1"/>
</dbReference>
<feature type="transmembrane region" description="Helical" evidence="5">
    <location>
        <begin position="302"/>
        <end position="321"/>
    </location>
</feature>
<organism evidence="7 8">
    <name type="scientific">Paracoccus fistulariae</name>
    <dbReference type="NCBI Taxonomy" id="658446"/>
    <lineage>
        <taxon>Bacteria</taxon>
        <taxon>Pseudomonadati</taxon>
        <taxon>Pseudomonadota</taxon>
        <taxon>Alphaproteobacteria</taxon>
        <taxon>Rhodobacterales</taxon>
        <taxon>Paracoccaceae</taxon>
        <taxon>Paracoccus</taxon>
    </lineage>
</organism>
<feature type="transmembrane region" description="Helical" evidence="5">
    <location>
        <begin position="49"/>
        <end position="65"/>
    </location>
</feature>
<feature type="transmembrane region" description="Helical" evidence="5">
    <location>
        <begin position="202"/>
        <end position="221"/>
    </location>
</feature>
<keyword evidence="8" id="KW-1185">Reference proteome</keyword>
<dbReference type="PANTHER" id="PTHR42718">
    <property type="entry name" value="MAJOR FACILITATOR SUPERFAMILY MULTIDRUG TRANSPORTER MFSC"/>
    <property type="match status" value="1"/>
</dbReference>
<evidence type="ECO:0000313" key="8">
    <source>
        <dbReference type="Proteomes" id="UP001219349"/>
    </source>
</evidence>
<feature type="transmembrane region" description="Helical" evidence="5">
    <location>
        <begin position="333"/>
        <end position="350"/>
    </location>
</feature>
<dbReference type="PANTHER" id="PTHR42718:SF39">
    <property type="entry name" value="ACTINORHODIN TRANSPORTER-RELATED"/>
    <property type="match status" value="1"/>
</dbReference>
<dbReference type="Proteomes" id="UP001219349">
    <property type="component" value="Chromosome"/>
</dbReference>
<feature type="transmembrane region" description="Helical" evidence="5">
    <location>
        <begin position="274"/>
        <end position="296"/>
    </location>
</feature>
<gene>
    <name evidence="7" type="ORF">JHX87_00725</name>
</gene>
<evidence type="ECO:0000256" key="5">
    <source>
        <dbReference type="SAM" id="Phobius"/>
    </source>
</evidence>
<sequence>MTDQNYNPWAAAVVLLLGNFMNLIDVTIVNVALPSIRADLGATPAQTEWVAAGYVLAFAAGLLPFGRFGDMLGRKRLFLWGIGLFTLASALCGLAQSMPTLIAARALQGFGASMMVPQVMALIHVMFEPDAKAKALSLSAVMISVGAVSGPMLGGALIGADLWGLGWRPIFLVNLPVGLGAVLFGMRLIPEIRSDVAMTIDWPGVVLFSLTITLIVLPVIEGTQLNWPWWCIAMLTGALPMAWLFIHRQIRLERAGRTQLLPMRLMRSTSYMSGLLMVMLHFSAIPGMFLVLAIYLQTGFGLTPLQSGMTTAPFPLALMLGSTVTGRFGQRGLVRRIAVGTACLFCAMLYLRHVAGEPPQPFTALVFVAPLALGGFGAGLLIPPMFQLVLNSVPGNDAGAGAGTMQTFQQTGTAMGIAMTSSLFFAFLQLPQNAGDYPGAMQQGLLYPLAAFSGVLIVLSLRSHLLRKAGAFEGA</sequence>
<dbReference type="PROSITE" id="PS50850">
    <property type="entry name" value="MFS"/>
    <property type="match status" value="1"/>
</dbReference>
<feature type="domain" description="Major facilitator superfamily (MFS) profile" evidence="6">
    <location>
        <begin position="11"/>
        <end position="466"/>
    </location>
</feature>
<feature type="transmembrane region" description="Helical" evidence="5">
    <location>
        <begin position="362"/>
        <end position="382"/>
    </location>
</feature>